<dbReference type="RefSeq" id="WP_132222720.1">
    <property type="nucleotide sequence ID" value="NZ_SMGO01000002.1"/>
</dbReference>
<dbReference type="Proteomes" id="UP000294616">
    <property type="component" value="Unassembled WGS sequence"/>
</dbReference>
<keyword evidence="2" id="KW-0418">Kinase</keyword>
<gene>
    <name evidence="2" type="ORF">C8N28_1263</name>
</gene>
<comment type="caution">
    <text evidence="2">The sequence shown here is derived from an EMBL/GenBank/DDBJ whole genome shotgun (WGS) entry which is preliminary data.</text>
</comment>
<name>A0A4R1LZK7_9SPHI</name>
<dbReference type="EMBL" id="SMGO01000002">
    <property type="protein sequence ID" value="TCK82679.1"/>
    <property type="molecule type" value="Genomic_DNA"/>
</dbReference>
<sequence>MKNNTNTAVVLSEEDFELLKSFVTPSANDENPMSLAYELSRAKVVKKDQVPEGQVRINSKVTIEDLVSKAKTTVTIVHPSDADIKQQKISVLTPIGSALIGLKINDEIEWKMPVGLRKYIILEVSNPS</sequence>
<dbReference type="GO" id="GO:0032784">
    <property type="term" value="P:regulation of DNA-templated transcription elongation"/>
    <property type="evidence" value="ECO:0007669"/>
    <property type="project" value="InterPro"/>
</dbReference>
<dbReference type="SUPFAM" id="SSF54534">
    <property type="entry name" value="FKBP-like"/>
    <property type="match status" value="1"/>
</dbReference>
<dbReference type="Gene3D" id="3.10.50.30">
    <property type="entry name" value="Transcription elongation factor, GreA/GreB, C-terminal domain"/>
    <property type="match status" value="1"/>
</dbReference>
<dbReference type="GO" id="GO:0003677">
    <property type="term" value="F:DNA binding"/>
    <property type="evidence" value="ECO:0007669"/>
    <property type="project" value="InterPro"/>
</dbReference>
<keyword evidence="2" id="KW-0808">Transferase</keyword>
<dbReference type="PANTHER" id="PTHR30437">
    <property type="entry name" value="TRANSCRIPTION ELONGATION FACTOR GREA"/>
    <property type="match status" value="1"/>
</dbReference>
<evidence type="ECO:0000259" key="1">
    <source>
        <dbReference type="Pfam" id="PF01272"/>
    </source>
</evidence>
<evidence type="ECO:0000313" key="2">
    <source>
        <dbReference type="EMBL" id="TCK82679.1"/>
    </source>
</evidence>
<organism evidence="2 3">
    <name type="scientific">Albibacterium bauzanense</name>
    <dbReference type="NCBI Taxonomy" id="653929"/>
    <lineage>
        <taxon>Bacteria</taxon>
        <taxon>Pseudomonadati</taxon>
        <taxon>Bacteroidota</taxon>
        <taxon>Sphingobacteriia</taxon>
        <taxon>Sphingobacteriales</taxon>
        <taxon>Sphingobacteriaceae</taxon>
        <taxon>Albibacterium</taxon>
    </lineage>
</organism>
<protein>
    <submittedName>
        <fullName evidence="2">Regulator of nucleoside diphosphate kinase</fullName>
    </submittedName>
</protein>
<dbReference type="OrthoDB" id="192847at2"/>
<dbReference type="InterPro" id="IPR023459">
    <property type="entry name" value="Tscrpt_elong_fac_GreA/B_fam"/>
</dbReference>
<evidence type="ECO:0000313" key="3">
    <source>
        <dbReference type="Proteomes" id="UP000294616"/>
    </source>
</evidence>
<proteinExistence type="predicted"/>
<dbReference type="AlphaFoldDB" id="A0A4R1LZK7"/>
<accession>A0A4R1LZK7</accession>
<dbReference type="GO" id="GO:0006354">
    <property type="term" value="P:DNA-templated transcription elongation"/>
    <property type="evidence" value="ECO:0007669"/>
    <property type="project" value="TreeGrafter"/>
</dbReference>
<dbReference type="GO" id="GO:0070063">
    <property type="term" value="F:RNA polymerase binding"/>
    <property type="evidence" value="ECO:0007669"/>
    <property type="project" value="InterPro"/>
</dbReference>
<dbReference type="PANTHER" id="PTHR30437:SF5">
    <property type="entry name" value="REGULATOR OF NUCLEOSIDE DIPHOSPHATE KINASE"/>
    <property type="match status" value="1"/>
</dbReference>
<keyword evidence="3" id="KW-1185">Reference proteome</keyword>
<dbReference type="GO" id="GO:0016301">
    <property type="term" value="F:kinase activity"/>
    <property type="evidence" value="ECO:0007669"/>
    <property type="project" value="UniProtKB-KW"/>
</dbReference>
<dbReference type="Pfam" id="PF01272">
    <property type="entry name" value="GreA_GreB"/>
    <property type="match status" value="1"/>
</dbReference>
<feature type="domain" description="Transcription elongation factor GreA/GreB C-terminal" evidence="1">
    <location>
        <begin position="51"/>
        <end position="125"/>
    </location>
</feature>
<dbReference type="InterPro" id="IPR001437">
    <property type="entry name" value="Tscrpt_elong_fac_GreA/B_C"/>
</dbReference>
<reference evidence="2 3" key="1">
    <citation type="submission" date="2019-03" db="EMBL/GenBank/DDBJ databases">
        <title>Genomic Encyclopedia of Archaeal and Bacterial Type Strains, Phase II (KMG-II): from individual species to whole genera.</title>
        <authorList>
            <person name="Goeker M."/>
        </authorList>
    </citation>
    <scope>NUCLEOTIDE SEQUENCE [LARGE SCALE GENOMIC DNA]</scope>
    <source>
        <strain evidence="2 3">DSM 22554</strain>
    </source>
</reference>
<dbReference type="InterPro" id="IPR036953">
    <property type="entry name" value="GreA/GreB_C_sf"/>
</dbReference>